<evidence type="ECO:0000256" key="1">
    <source>
        <dbReference type="ARBA" id="ARBA00004651"/>
    </source>
</evidence>
<dbReference type="PANTHER" id="PTHR21716:SF53">
    <property type="entry name" value="PERMEASE PERM-RELATED"/>
    <property type="match status" value="1"/>
</dbReference>
<gene>
    <name evidence="9" type="ordered locus">Mahau_0839</name>
</gene>
<dbReference type="GO" id="GO:0055085">
    <property type="term" value="P:transmembrane transport"/>
    <property type="evidence" value="ECO:0007669"/>
    <property type="project" value="TreeGrafter"/>
</dbReference>
<dbReference type="STRING" id="697281.Mahau_0839"/>
<dbReference type="InterPro" id="IPR002549">
    <property type="entry name" value="AI-2E-like"/>
</dbReference>
<organism evidence="9 10">
    <name type="scientific">Mahella australiensis (strain DSM 15567 / CIP 107919 / 50-1 BON)</name>
    <dbReference type="NCBI Taxonomy" id="697281"/>
    <lineage>
        <taxon>Bacteria</taxon>
        <taxon>Bacillati</taxon>
        <taxon>Bacillota</taxon>
        <taxon>Clostridia</taxon>
        <taxon>Thermoanaerobacterales</taxon>
        <taxon>Thermoanaerobacterales Family IV. Incertae Sedis</taxon>
        <taxon>Mahella</taxon>
    </lineage>
</organism>
<dbReference type="EMBL" id="CP002360">
    <property type="protein sequence ID" value="AEE96037.1"/>
    <property type="molecule type" value="Genomic_DNA"/>
</dbReference>
<feature type="transmembrane region" description="Helical" evidence="8">
    <location>
        <begin position="215"/>
        <end position="247"/>
    </location>
</feature>
<comment type="similarity">
    <text evidence="2">Belongs to the autoinducer-2 exporter (AI-2E) (TC 2.A.86) family.</text>
</comment>
<evidence type="ECO:0000256" key="4">
    <source>
        <dbReference type="ARBA" id="ARBA00022475"/>
    </source>
</evidence>
<dbReference type="RefSeq" id="WP_013780467.1">
    <property type="nucleotide sequence ID" value="NC_015520.1"/>
</dbReference>
<dbReference type="GO" id="GO:0005886">
    <property type="term" value="C:plasma membrane"/>
    <property type="evidence" value="ECO:0007669"/>
    <property type="project" value="UniProtKB-SubCell"/>
</dbReference>
<dbReference type="eggNOG" id="COG0628">
    <property type="taxonomic scope" value="Bacteria"/>
</dbReference>
<dbReference type="Proteomes" id="UP000008457">
    <property type="component" value="Chromosome"/>
</dbReference>
<evidence type="ECO:0000313" key="10">
    <source>
        <dbReference type="Proteomes" id="UP000008457"/>
    </source>
</evidence>
<accession>F4A1K3</accession>
<feature type="transmembrane region" description="Helical" evidence="8">
    <location>
        <begin position="33"/>
        <end position="51"/>
    </location>
</feature>
<evidence type="ECO:0000256" key="8">
    <source>
        <dbReference type="SAM" id="Phobius"/>
    </source>
</evidence>
<feature type="transmembrane region" description="Helical" evidence="8">
    <location>
        <begin position="9"/>
        <end position="27"/>
    </location>
</feature>
<comment type="subcellular location">
    <subcellularLocation>
        <location evidence="1">Cell membrane</location>
        <topology evidence="1">Multi-pass membrane protein</topology>
    </subcellularLocation>
</comment>
<dbReference type="KEGG" id="mas:Mahau_0839"/>
<evidence type="ECO:0000256" key="5">
    <source>
        <dbReference type="ARBA" id="ARBA00022692"/>
    </source>
</evidence>
<sequence length="351" mass="38690">MGIKVEKRHLWLILLILAVIVAALLLFNLRAKLLAILRPFFIAFLVAYILNPAVNKLQLKMPRIVAIMLVYILILILILLFVSFLLPKIISEIMGLIDILPGYIQQFQDTASKMQYAMDGAGIPQSIKEALLSIGDDMEETIKDIAHNMGRSVIGILSVSVSLIIVPIIAFYFLKDADYFKNASVQLIPIRARENVLRIARDTNRVLNRFIRGQLLIAAIVGLLSSIGLTIVGVDYGIIFGLLLGLFDVIPYFGPVIGSIPALIFALMESRTIFFLALLVIVIVQQMESSIITPKIIGDSVGLHPVYVILFLLIGGSFFGIMGMLLAVPTALILRILFSHIIDAITGSIIK</sequence>
<evidence type="ECO:0000256" key="2">
    <source>
        <dbReference type="ARBA" id="ARBA00009773"/>
    </source>
</evidence>
<feature type="transmembrane region" description="Helical" evidence="8">
    <location>
        <begin position="63"/>
        <end position="86"/>
    </location>
</feature>
<keyword evidence="3" id="KW-0813">Transport</keyword>
<evidence type="ECO:0000256" key="3">
    <source>
        <dbReference type="ARBA" id="ARBA00022448"/>
    </source>
</evidence>
<dbReference type="OrthoDB" id="9793390at2"/>
<reference evidence="10" key="1">
    <citation type="submission" date="2010-11" db="EMBL/GenBank/DDBJ databases">
        <title>The complete genome of Mahella australiensis DSM 15567.</title>
        <authorList>
            <consortium name="US DOE Joint Genome Institute (JGI-PGF)"/>
            <person name="Lucas S."/>
            <person name="Copeland A."/>
            <person name="Lapidus A."/>
            <person name="Bruce D."/>
            <person name="Goodwin L."/>
            <person name="Pitluck S."/>
            <person name="Kyrpides N."/>
            <person name="Mavromatis K."/>
            <person name="Pagani I."/>
            <person name="Ivanova N."/>
            <person name="Teshima H."/>
            <person name="Brettin T."/>
            <person name="Detter J.C."/>
            <person name="Han C."/>
            <person name="Tapia R."/>
            <person name="Land M."/>
            <person name="Hauser L."/>
            <person name="Markowitz V."/>
            <person name="Cheng J.-F."/>
            <person name="Hugenholtz P."/>
            <person name="Woyke T."/>
            <person name="Wu D."/>
            <person name="Spring S."/>
            <person name="Pukall R."/>
            <person name="Steenblock K."/>
            <person name="Schneider S."/>
            <person name="Klenk H.-P."/>
            <person name="Eisen J.A."/>
        </authorList>
    </citation>
    <scope>NUCLEOTIDE SEQUENCE [LARGE SCALE GENOMIC DNA]</scope>
    <source>
        <strain evidence="10">DSM 15567 / CIP 107919 / 50-1 BON</strain>
    </source>
</reference>
<keyword evidence="6 8" id="KW-1133">Transmembrane helix</keyword>
<protein>
    <recommendedName>
        <fullName evidence="11">Sporulation integral membrane protein YtvI</fullName>
    </recommendedName>
</protein>
<keyword evidence="7 8" id="KW-0472">Membrane</keyword>
<evidence type="ECO:0000313" key="9">
    <source>
        <dbReference type="EMBL" id="AEE96037.1"/>
    </source>
</evidence>
<reference evidence="9 10" key="2">
    <citation type="journal article" date="2011" name="Stand. Genomic Sci.">
        <title>Complete genome sequence of Mahella australiensis type strain (50-1 BON).</title>
        <authorList>
            <person name="Sikorski J."/>
            <person name="Teshima H."/>
            <person name="Nolan M."/>
            <person name="Lucas S."/>
            <person name="Hammon N."/>
            <person name="Deshpande S."/>
            <person name="Cheng J.F."/>
            <person name="Pitluck S."/>
            <person name="Liolios K."/>
            <person name="Pagani I."/>
            <person name="Ivanova N."/>
            <person name="Huntemann M."/>
            <person name="Mavromatis K."/>
            <person name="Ovchinikova G."/>
            <person name="Pati A."/>
            <person name="Tapia R."/>
            <person name="Han C."/>
            <person name="Goodwin L."/>
            <person name="Chen A."/>
            <person name="Palaniappan K."/>
            <person name="Land M."/>
            <person name="Hauser L."/>
            <person name="Ngatchou-Djao O.D."/>
            <person name="Rohde M."/>
            <person name="Pukall R."/>
            <person name="Spring S."/>
            <person name="Abt B."/>
            <person name="Goker M."/>
            <person name="Detter J.C."/>
            <person name="Woyke T."/>
            <person name="Bristow J."/>
            <person name="Markowitz V."/>
            <person name="Hugenholtz P."/>
            <person name="Eisen J.A."/>
            <person name="Kyrpides N.C."/>
            <person name="Klenk H.P."/>
            <person name="Lapidus A."/>
        </authorList>
    </citation>
    <scope>NUCLEOTIDE SEQUENCE [LARGE SCALE GENOMIC DNA]</scope>
    <source>
        <strain evidence="10">DSM 15567 / CIP 107919 / 50-1 BON</strain>
    </source>
</reference>
<dbReference type="HOGENOM" id="CLU_031275_8_2_9"/>
<dbReference type="Pfam" id="PF01594">
    <property type="entry name" value="AI-2E_transport"/>
    <property type="match status" value="1"/>
</dbReference>
<proteinExistence type="inferred from homology"/>
<dbReference type="AlphaFoldDB" id="F4A1K3"/>
<feature type="transmembrane region" description="Helical" evidence="8">
    <location>
        <begin position="332"/>
        <end position="350"/>
    </location>
</feature>
<evidence type="ECO:0000256" key="7">
    <source>
        <dbReference type="ARBA" id="ARBA00023136"/>
    </source>
</evidence>
<keyword evidence="10" id="KW-1185">Reference proteome</keyword>
<keyword evidence="5 8" id="KW-0812">Transmembrane</keyword>
<feature type="transmembrane region" description="Helical" evidence="8">
    <location>
        <begin position="305"/>
        <end position="326"/>
    </location>
</feature>
<evidence type="ECO:0000256" key="6">
    <source>
        <dbReference type="ARBA" id="ARBA00022989"/>
    </source>
</evidence>
<name>F4A1K3_MAHA5</name>
<keyword evidence="4" id="KW-1003">Cell membrane</keyword>
<feature type="transmembrane region" description="Helical" evidence="8">
    <location>
        <begin position="153"/>
        <end position="174"/>
    </location>
</feature>
<dbReference type="PANTHER" id="PTHR21716">
    <property type="entry name" value="TRANSMEMBRANE PROTEIN"/>
    <property type="match status" value="1"/>
</dbReference>
<feature type="transmembrane region" description="Helical" evidence="8">
    <location>
        <begin position="259"/>
        <end position="284"/>
    </location>
</feature>
<evidence type="ECO:0008006" key="11">
    <source>
        <dbReference type="Google" id="ProtNLM"/>
    </source>
</evidence>